<evidence type="ECO:0000256" key="1">
    <source>
        <dbReference type="SAM" id="SignalP"/>
    </source>
</evidence>
<comment type="caution">
    <text evidence="3">The sequence shown here is derived from an EMBL/GenBank/DDBJ whole genome shotgun (WGS) entry which is preliminary data.</text>
</comment>
<feature type="domain" description="Spore coat protein U/FanG" evidence="2">
    <location>
        <begin position="191"/>
        <end position="320"/>
    </location>
</feature>
<dbReference type="SMART" id="SM00972">
    <property type="entry name" value="SCPU"/>
    <property type="match status" value="2"/>
</dbReference>
<evidence type="ECO:0000313" key="4">
    <source>
        <dbReference type="Proteomes" id="UP000247485"/>
    </source>
</evidence>
<dbReference type="InterPro" id="IPR053167">
    <property type="entry name" value="Spore_coat_component"/>
</dbReference>
<organism evidence="3 4">
    <name type="scientific">Klebsiella oxytoca</name>
    <dbReference type="NCBI Taxonomy" id="571"/>
    <lineage>
        <taxon>Bacteria</taxon>
        <taxon>Pseudomonadati</taxon>
        <taxon>Pseudomonadota</taxon>
        <taxon>Gammaproteobacteria</taxon>
        <taxon>Enterobacterales</taxon>
        <taxon>Enterobacteriaceae</taxon>
        <taxon>Klebsiella/Raoultella group</taxon>
        <taxon>Klebsiella</taxon>
    </lineage>
</organism>
<dbReference type="Pfam" id="PF05229">
    <property type="entry name" value="SCPU"/>
    <property type="match status" value="2"/>
</dbReference>
<feature type="domain" description="Spore coat protein U/FanG" evidence="2">
    <location>
        <begin position="22"/>
        <end position="164"/>
    </location>
</feature>
<name>A0A318FMU4_KLEOX</name>
<keyword evidence="3" id="KW-0167">Capsid protein</keyword>
<evidence type="ECO:0000313" key="3">
    <source>
        <dbReference type="EMBL" id="PXW44870.1"/>
    </source>
</evidence>
<sequence>MTTETTLKHLLFLCVVLFLLAQSVSALAACNIIASAPKIGPVDSFTLNSTPQGVRAGAGFYCSPEVASLNSTNTLTATLSSTNQINKIPLLLNGTGDAVPYSICVDSSCSPAYQDGGVISWSRTTLLDLLGLFNTSDGTMPLYFRTNPGANIPAGTYTDTLKITWVYRFCYVGLDLLGIKICIPNNGTLVSTVNVSLQVTNFCYIDSAPEVVFTPAALPSSFSDYSGQLAIRCTKNAAYTVNLTSTTNTSVGGWRQMSLPQQTAWLQYQFYQANGSAWTESNNLSVTGSGAAQSASYTVKINPTQSNQPAGTYSDTILVTVTY</sequence>
<evidence type="ECO:0000259" key="2">
    <source>
        <dbReference type="Pfam" id="PF05229"/>
    </source>
</evidence>
<dbReference type="Proteomes" id="UP000247485">
    <property type="component" value="Unassembled WGS sequence"/>
</dbReference>
<feature type="chain" id="PRO_5016292486" evidence="1">
    <location>
        <begin position="29"/>
        <end position="323"/>
    </location>
</feature>
<reference evidence="3 4" key="1">
    <citation type="submission" date="2018-05" db="EMBL/GenBank/DDBJ databases">
        <title>Freshwater and sediment microbial communities from various areas in North America, analyzing microbe dynamics in response to fracking.</title>
        <authorList>
            <person name="Lamendella R."/>
        </authorList>
    </citation>
    <scope>NUCLEOTIDE SEQUENCE [LARGE SCALE GENOMIC DNA]</scope>
    <source>
        <strain evidence="3 4">67</strain>
    </source>
</reference>
<dbReference type="PANTHER" id="PTHR37089:SF1">
    <property type="entry name" value="MEMBRANE PROTEIN"/>
    <property type="match status" value="1"/>
</dbReference>
<protein>
    <submittedName>
        <fullName evidence="3">Spore coat protein U-like protein</fullName>
    </submittedName>
</protein>
<dbReference type="PANTHER" id="PTHR37089">
    <property type="entry name" value="PROTEIN U-RELATED"/>
    <property type="match status" value="1"/>
</dbReference>
<accession>A0A318FMU4</accession>
<keyword evidence="3" id="KW-0946">Virion</keyword>
<feature type="signal peptide" evidence="1">
    <location>
        <begin position="1"/>
        <end position="28"/>
    </location>
</feature>
<dbReference type="AlphaFoldDB" id="A0A318FMU4"/>
<gene>
    <name evidence="3" type="ORF">DET57_108132</name>
</gene>
<proteinExistence type="predicted"/>
<dbReference type="EMBL" id="QJJG01000008">
    <property type="protein sequence ID" value="PXW44870.1"/>
    <property type="molecule type" value="Genomic_DNA"/>
</dbReference>
<dbReference type="InterPro" id="IPR007893">
    <property type="entry name" value="Spore_coat_U/FanG"/>
</dbReference>
<keyword evidence="1" id="KW-0732">Signal</keyword>